<reference evidence="1 2" key="1">
    <citation type="submission" date="2020-08" db="EMBL/GenBank/DDBJ databases">
        <title>Genome sequence of Sphingomonas daechungensis KACC 18115T.</title>
        <authorList>
            <person name="Hyun D.-W."/>
            <person name="Bae J.-W."/>
        </authorList>
    </citation>
    <scope>NUCLEOTIDE SEQUENCE [LARGE SCALE GENOMIC DNA]</scope>
    <source>
        <strain evidence="1 2">KACC 18115</strain>
    </source>
</reference>
<evidence type="ECO:0000313" key="1">
    <source>
        <dbReference type="EMBL" id="QNP43279.1"/>
    </source>
</evidence>
<gene>
    <name evidence="1" type="ORF">H9L15_15485</name>
</gene>
<dbReference type="RefSeq" id="WP_187714709.1">
    <property type="nucleotide sequence ID" value="NZ_CP060780.1"/>
</dbReference>
<dbReference type="Proteomes" id="UP000516134">
    <property type="component" value="Chromosome"/>
</dbReference>
<evidence type="ECO:0008006" key="3">
    <source>
        <dbReference type="Google" id="ProtNLM"/>
    </source>
</evidence>
<name>A0ABX6T0A7_9SPHN</name>
<proteinExistence type="predicted"/>
<evidence type="ECO:0000313" key="2">
    <source>
        <dbReference type="Proteomes" id="UP000516134"/>
    </source>
</evidence>
<keyword evidence="2" id="KW-1185">Reference proteome</keyword>
<organism evidence="1 2">
    <name type="scientific">Sphingomonas daechungensis</name>
    <dbReference type="NCBI Taxonomy" id="1176646"/>
    <lineage>
        <taxon>Bacteria</taxon>
        <taxon>Pseudomonadati</taxon>
        <taxon>Pseudomonadota</taxon>
        <taxon>Alphaproteobacteria</taxon>
        <taxon>Sphingomonadales</taxon>
        <taxon>Sphingomonadaceae</taxon>
        <taxon>Sphingomonas</taxon>
    </lineage>
</organism>
<sequence>MTIVIREARESDAPRLVELIIALGHPIEEADVRRNLEILGKNEILPWSPRMPSE</sequence>
<accession>A0ABX6T0A7</accession>
<dbReference type="EMBL" id="CP060780">
    <property type="protein sequence ID" value="QNP43279.1"/>
    <property type="molecule type" value="Genomic_DNA"/>
</dbReference>
<protein>
    <recommendedName>
        <fullName evidence="3">GNAT family N-acetyltransferase</fullName>
    </recommendedName>
</protein>